<keyword evidence="2" id="KW-1185">Reference proteome</keyword>
<accession>A0ACB9TUK5</accession>
<keyword evidence="1" id="KW-0808">Transferase</keyword>
<dbReference type="Proteomes" id="UP001056778">
    <property type="component" value="Chromosome 1"/>
</dbReference>
<protein>
    <submittedName>
        <fullName evidence="1">Glutathione s transferase d10 isoform a-related</fullName>
    </submittedName>
</protein>
<evidence type="ECO:0000313" key="1">
    <source>
        <dbReference type="EMBL" id="KAI4470442.1"/>
    </source>
</evidence>
<sequence length="220" mass="25551">MKLFWSPISPPCRTVRLVLNALKINVELQDVDIMGISRLPLELIRHNPQHTVPTLIDKGFTIWDSHAIAIYLVQKYSSDQALYPPEPEKRAIVNQRLHFDTGILYPTLYNFVVPILLRRQKCINVSNAFGVKQAYNFVNAFLEQSQWLAGDQITLADFSCITTLSTMDYLLPIDEKIHSNLYKYLKLWQDFPQYDELNLQGVNKLGKIVQEKLIQTQFQR</sequence>
<evidence type="ECO:0000313" key="2">
    <source>
        <dbReference type="Proteomes" id="UP001056778"/>
    </source>
</evidence>
<gene>
    <name evidence="1" type="ORF">MML48_1g00546</name>
</gene>
<name>A0ACB9TUK5_HOLOL</name>
<comment type="caution">
    <text evidence="1">The sequence shown here is derived from an EMBL/GenBank/DDBJ whole genome shotgun (WGS) entry which is preliminary data.</text>
</comment>
<organism evidence="1 2">
    <name type="scientific">Holotrichia oblita</name>
    <name type="common">Chafer beetle</name>
    <dbReference type="NCBI Taxonomy" id="644536"/>
    <lineage>
        <taxon>Eukaryota</taxon>
        <taxon>Metazoa</taxon>
        <taxon>Ecdysozoa</taxon>
        <taxon>Arthropoda</taxon>
        <taxon>Hexapoda</taxon>
        <taxon>Insecta</taxon>
        <taxon>Pterygota</taxon>
        <taxon>Neoptera</taxon>
        <taxon>Endopterygota</taxon>
        <taxon>Coleoptera</taxon>
        <taxon>Polyphaga</taxon>
        <taxon>Scarabaeiformia</taxon>
        <taxon>Scarabaeidae</taxon>
        <taxon>Melolonthinae</taxon>
        <taxon>Holotrichia</taxon>
    </lineage>
</organism>
<reference evidence="1" key="1">
    <citation type="submission" date="2022-04" db="EMBL/GenBank/DDBJ databases">
        <title>Chromosome-scale genome assembly of Holotrichia oblita Faldermann.</title>
        <authorList>
            <person name="Rongchong L."/>
        </authorList>
    </citation>
    <scope>NUCLEOTIDE SEQUENCE</scope>
    <source>
        <strain evidence="1">81SQS9</strain>
    </source>
</reference>
<dbReference type="EMBL" id="CM043015">
    <property type="protein sequence ID" value="KAI4470442.1"/>
    <property type="molecule type" value="Genomic_DNA"/>
</dbReference>
<proteinExistence type="predicted"/>